<dbReference type="InterPro" id="IPR002577">
    <property type="entry name" value="HTH_HxlR"/>
</dbReference>
<proteinExistence type="predicted"/>
<evidence type="ECO:0000256" key="2">
    <source>
        <dbReference type="ARBA" id="ARBA00023125"/>
    </source>
</evidence>
<name>A0ABV9N7B0_9PROT</name>
<dbReference type="Pfam" id="PF01638">
    <property type="entry name" value="HxlR"/>
    <property type="match status" value="1"/>
</dbReference>
<dbReference type="Gene3D" id="1.10.10.10">
    <property type="entry name" value="Winged helix-like DNA-binding domain superfamily/Winged helix DNA-binding domain"/>
    <property type="match status" value="1"/>
</dbReference>
<evidence type="ECO:0000313" key="5">
    <source>
        <dbReference type="EMBL" id="MFC4724237.1"/>
    </source>
</evidence>
<evidence type="ECO:0000256" key="3">
    <source>
        <dbReference type="ARBA" id="ARBA00023163"/>
    </source>
</evidence>
<keyword evidence="2" id="KW-0238">DNA-binding</keyword>
<protein>
    <submittedName>
        <fullName evidence="5">Winged helix-turn-helix transcriptional regulator</fullName>
    </submittedName>
</protein>
<accession>A0ABV9N7B0</accession>
<dbReference type="EMBL" id="JBHSGQ010000001">
    <property type="protein sequence ID" value="MFC4724237.1"/>
    <property type="molecule type" value="Genomic_DNA"/>
</dbReference>
<evidence type="ECO:0000256" key="1">
    <source>
        <dbReference type="ARBA" id="ARBA00023015"/>
    </source>
</evidence>
<evidence type="ECO:0000259" key="4">
    <source>
        <dbReference type="PROSITE" id="PS51118"/>
    </source>
</evidence>
<dbReference type="RefSeq" id="WP_371394920.1">
    <property type="nucleotide sequence ID" value="NZ_CP163421.1"/>
</dbReference>
<evidence type="ECO:0000313" key="6">
    <source>
        <dbReference type="Proteomes" id="UP001596024"/>
    </source>
</evidence>
<dbReference type="Proteomes" id="UP001596024">
    <property type="component" value="Unassembled WGS sequence"/>
</dbReference>
<dbReference type="InterPro" id="IPR036388">
    <property type="entry name" value="WH-like_DNA-bd_sf"/>
</dbReference>
<dbReference type="PANTHER" id="PTHR33204">
    <property type="entry name" value="TRANSCRIPTIONAL REGULATOR, MARR FAMILY"/>
    <property type="match status" value="1"/>
</dbReference>
<dbReference type="PROSITE" id="PS51118">
    <property type="entry name" value="HTH_HXLR"/>
    <property type="match status" value="1"/>
</dbReference>
<keyword evidence="1" id="KW-0805">Transcription regulation</keyword>
<feature type="domain" description="HTH hxlR-type" evidence="4">
    <location>
        <begin position="9"/>
        <end position="108"/>
    </location>
</feature>
<keyword evidence="6" id="KW-1185">Reference proteome</keyword>
<organism evidence="5 6">
    <name type="scientific">Glycocaulis abyssi</name>
    <dbReference type="NCBI Taxonomy" id="1433403"/>
    <lineage>
        <taxon>Bacteria</taxon>
        <taxon>Pseudomonadati</taxon>
        <taxon>Pseudomonadota</taxon>
        <taxon>Alphaproteobacteria</taxon>
        <taxon>Maricaulales</taxon>
        <taxon>Maricaulaceae</taxon>
        <taxon>Glycocaulis</taxon>
    </lineage>
</organism>
<keyword evidence="3" id="KW-0804">Transcription</keyword>
<dbReference type="SUPFAM" id="SSF46785">
    <property type="entry name" value="Winged helix' DNA-binding domain"/>
    <property type="match status" value="1"/>
</dbReference>
<dbReference type="InterPro" id="IPR036390">
    <property type="entry name" value="WH_DNA-bd_sf"/>
</dbReference>
<comment type="caution">
    <text evidence="5">The sequence shown here is derived from an EMBL/GenBank/DDBJ whole genome shotgun (WGS) entry which is preliminary data.</text>
</comment>
<reference evidence="6" key="1">
    <citation type="journal article" date="2019" name="Int. J. Syst. Evol. Microbiol.">
        <title>The Global Catalogue of Microorganisms (GCM) 10K type strain sequencing project: providing services to taxonomists for standard genome sequencing and annotation.</title>
        <authorList>
            <consortium name="The Broad Institute Genomics Platform"/>
            <consortium name="The Broad Institute Genome Sequencing Center for Infectious Disease"/>
            <person name="Wu L."/>
            <person name="Ma J."/>
        </authorList>
    </citation>
    <scope>NUCLEOTIDE SEQUENCE [LARGE SCALE GENOMIC DNA]</scope>
    <source>
        <strain evidence="6">CCUG 62981</strain>
    </source>
</reference>
<sequence>MADAPRSGCPINLSVEVFGDRWSLLILRDMIFGGRRHFLDLMKNQEGISTNILGDRLKRLVALGMLTAAPDPTHRQRMIYSLTEQAIQLIPIMAHLGAWGRRHLPVTPALSIRAQVLEEGGPAMWEDFMEDLRAEHLGQPRKDPSRPRVRDRLQAAYEAIAGEG</sequence>
<gene>
    <name evidence="5" type="ORF">ACFPB0_02940</name>
</gene>
<dbReference type="PANTHER" id="PTHR33204:SF37">
    <property type="entry name" value="HTH-TYPE TRANSCRIPTIONAL REGULATOR YODB"/>
    <property type="match status" value="1"/>
</dbReference>